<dbReference type="Gene3D" id="1.10.8.430">
    <property type="entry name" value="Helical domain of apoptotic protease-activating factors"/>
    <property type="match status" value="1"/>
</dbReference>
<dbReference type="Pfam" id="PF13855">
    <property type="entry name" value="LRR_8"/>
    <property type="match status" value="1"/>
</dbReference>
<dbReference type="InterPro" id="IPR032675">
    <property type="entry name" value="LRR_dom_sf"/>
</dbReference>
<dbReference type="InterPro" id="IPR002182">
    <property type="entry name" value="NB-ARC"/>
</dbReference>
<dbReference type="GO" id="GO:0006952">
    <property type="term" value="P:defense response"/>
    <property type="evidence" value="ECO:0007669"/>
    <property type="project" value="UniProtKB-KW"/>
</dbReference>
<reference evidence="8 9" key="1">
    <citation type="journal article" date="2018" name="Nat. Genet.">
        <title>The Rosa genome provides new insights in the design of modern roses.</title>
        <authorList>
            <person name="Bendahmane M."/>
        </authorList>
    </citation>
    <scope>NUCLEOTIDE SEQUENCE [LARGE SCALE GENOMIC DNA]</scope>
    <source>
        <strain evidence="9">cv. Old Blush</strain>
    </source>
</reference>
<sequence>MEEVTKALKNDDITTIGVEGMGGVGKTSMVKYVAAQALKNGHFNHVILAVISQSPDLLRIQGIFADLLHLRLHEETLIGRAVKLRARMMRANKILIILDDMWDEIDLSSIGVPNYSELQRCHSKVMLTTRRRNVCHVMRMQAQITLDILSEEDSWTLFVKNAASSFQKSNAASSFQESTIFYDIARKVARECAGLPIALIAVSKALGDKDIEEWKEAAQRLERSQTANLDDKGDVFKCIKFSYDYLRSNDAKSCFLLCCLFPEDEDIQITDLMKYGLGKGLFTDANTLEEARGIAHSVVKYLKASCLLLDSTEDGCVRMHDVIRDTAMSIALSEDGHGFLVKAGCKLKNWPRGMHEGYSAISLMGNKIRKLPENLVCSKLQILLLQTNYDIQEIPESFFQSPSSLMVLDFSKTSISLLPQSLSLLTNLQALYLDSCKKIIDISILGNLKKLEILSMRKFPLMELPEEIGNLANLRMLDVTGGCIRRTIHAM</sequence>
<evidence type="ECO:0000259" key="7">
    <source>
        <dbReference type="Pfam" id="PF00931"/>
    </source>
</evidence>
<dbReference type="PANTHER" id="PTHR33463:SF203">
    <property type="entry name" value="AAA+ ATPASE DOMAIN-CONTAINING PROTEIN"/>
    <property type="match status" value="1"/>
</dbReference>
<evidence type="ECO:0000256" key="6">
    <source>
        <dbReference type="ARBA" id="ARBA00022840"/>
    </source>
</evidence>
<dbReference type="GO" id="GO:0005524">
    <property type="term" value="F:ATP binding"/>
    <property type="evidence" value="ECO:0007669"/>
    <property type="project" value="UniProtKB-KW"/>
</dbReference>
<dbReference type="SUPFAM" id="SSF52540">
    <property type="entry name" value="P-loop containing nucleoside triphosphate hydrolases"/>
    <property type="match status" value="1"/>
</dbReference>
<comment type="caution">
    <text evidence="8">The sequence shown here is derived from an EMBL/GenBank/DDBJ whole genome shotgun (WGS) entry which is preliminary data.</text>
</comment>
<dbReference type="Pfam" id="PF00931">
    <property type="entry name" value="NB-ARC"/>
    <property type="match status" value="1"/>
</dbReference>
<dbReference type="InterPro" id="IPR001611">
    <property type="entry name" value="Leu-rich_rpt"/>
</dbReference>
<dbReference type="PRINTS" id="PR00364">
    <property type="entry name" value="DISEASERSIST"/>
</dbReference>
<dbReference type="PANTHER" id="PTHR33463">
    <property type="entry name" value="NB-ARC DOMAIN-CONTAINING PROTEIN-RELATED"/>
    <property type="match status" value="1"/>
</dbReference>
<organism evidence="8 9">
    <name type="scientific">Rosa chinensis</name>
    <name type="common">China rose</name>
    <dbReference type="NCBI Taxonomy" id="74649"/>
    <lineage>
        <taxon>Eukaryota</taxon>
        <taxon>Viridiplantae</taxon>
        <taxon>Streptophyta</taxon>
        <taxon>Embryophyta</taxon>
        <taxon>Tracheophyta</taxon>
        <taxon>Spermatophyta</taxon>
        <taxon>Magnoliopsida</taxon>
        <taxon>eudicotyledons</taxon>
        <taxon>Gunneridae</taxon>
        <taxon>Pentapetalae</taxon>
        <taxon>rosids</taxon>
        <taxon>fabids</taxon>
        <taxon>Rosales</taxon>
        <taxon>Rosaceae</taxon>
        <taxon>Rosoideae</taxon>
        <taxon>Rosoideae incertae sedis</taxon>
        <taxon>Rosa</taxon>
    </lineage>
</organism>
<keyword evidence="4" id="KW-0547">Nucleotide-binding</keyword>
<dbReference type="OMA" id="TRICTSK"/>
<keyword evidence="9" id="KW-1185">Reference proteome</keyword>
<gene>
    <name evidence="8" type="ORF">RchiOBHm_Chr5g0064091</name>
</gene>
<evidence type="ECO:0000256" key="1">
    <source>
        <dbReference type="ARBA" id="ARBA00008894"/>
    </source>
</evidence>
<dbReference type="Proteomes" id="UP000238479">
    <property type="component" value="Chromosome 5"/>
</dbReference>
<accession>A0A2P6QIK5</accession>
<dbReference type="AlphaFoldDB" id="A0A2P6QIK5"/>
<evidence type="ECO:0000313" key="8">
    <source>
        <dbReference type="EMBL" id="PRQ34016.1"/>
    </source>
</evidence>
<dbReference type="Gene3D" id="3.40.50.300">
    <property type="entry name" value="P-loop containing nucleotide triphosphate hydrolases"/>
    <property type="match status" value="1"/>
</dbReference>
<keyword evidence="6" id="KW-0067">ATP-binding</keyword>
<evidence type="ECO:0000256" key="5">
    <source>
        <dbReference type="ARBA" id="ARBA00022821"/>
    </source>
</evidence>
<dbReference type="Gene3D" id="3.80.10.10">
    <property type="entry name" value="Ribonuclease Inhibitor"/>
    <property type="match status" value="1"/>
</dbReference>
<dbReference type="GO" id="GO:0016787">
    <property type="term" value="F:hydrolase activity"/>
    <property type="evidence" value="ECO:0007669"/>
    <property type="project" value="UniProtKB-KW"/>
</dbReference>
<keyword evidence="8" id="KW-0378">Hydrolase</keyword>
<dbReference type="SUPFAM" id="SSF52058">
    <property type="entry name" value="L domain-like"/>
    <property type="match status" value="1"/>
</dbReference>
<name>A0A2P6QIK5_ROSCH</name>
<proteinExistence type="inferred from homology"/>
<feature type="domain" description="NB-ARC" evidence="7">
    <location>
        <begin position="1"/>
        <end position="163"/>
    </location>
</feature>
<dbReference type="InterPro" id="IPR036388">
    <property type="entry name" value="WH-like_DNA-bd_sf"/>
</dbReference>
<evidence type="ECO:0000256" key="3">
    <source>
        <dbReference type="ARBA" id="ARBA00022737"/>
    </source>
</evidence>
<comment type="similarity">
    <text evidence="1">Belongs to the disease resistance NB-LRR family.</text>
</comment>
<evidence type="ECO:0000256" key="4">
    <source>
        <dbReference type="ARBA" id="ARBA00022741"/>
    </source>
</evidence>
<dbReference type="InterPro" id="IPR050905">
    <property type="entry name" value="Plant_NBS-LRR"/>
</dbReference>
<dbReference type="InterPro" id="IPR027417">
    <property type="entry name" value="P-loop_NTPase"/>
</dbReference>
<keyword evidence="5" id="KW-0611">Plant defense</keyword>
<dbReference type="GO" id="GO:0043531">
    <property type="term" value="F:ADP binding"/>
    <property type="evidence" value="ECO:0007669"/>
    <property type="project" value="InterPro"/>
</dbReference>
<dbReference type="Gramene" id="PRQ34016">
    <property type="protein sequence ID" value="PRQ34016"/>
    <property type="gene ID" value="RchiOBHm_Chr5g0064091"/>
</dbReference>
<keyword evidence="2" id="KW-0433">Leucine-rich repeat</keyword>
<dbReference type="Gene3D" id="1.10.10.10">
    <property type="entry name" value="Winged helix-like DNA-binding domain superfamily/Winged helix DNA-binding domain"/>
    <property type="match status" value="1"/>
</dbReference>
<evidence type="ECO:0000313" key="9">
    <source>
        <dbReference type="Proteomes" id="UP000238479"/>
    </source>
</evidence>
<keyword evidence="3" id="KW-0677">Repeat</keyword>
<evidence type="ECO:0000256" key="2">
    <source>
        <dbReference type="ARBA" id="ARBA00022614"/>
    </source>
</evidence>
<dbReference type="EMBL" id="PDCK01000043">
    <property type="protein sequence ID" value="PRQ34016.1"/>
    <property type="molecule type" value="Genomic_DNA"/>
</dbReference>
<protein>
    <submittedName>
        <fullName evidence="8">Putative P-loop containing nucleoside triphosphate hydrolase, leucine-rich repeat domain, L</fullName>
    </submittedName>
</protein>
<dbReference type="InterPro" id="IPR042197">
    <property type="entry name" value="Apaf_helical"/>
</dbReference>